<keyword evidence="4 6" id="KW-0378">Hydrolase</keyword>
<keyword evidence="7" id="KW-0472">Membrane</keyword>
<keyword evidence="3" id="KW-0732">Signal</keyword>
<evidence type="ECO:0000256" key="3">
    <source>
        <dbReference type="ARBA" id="ARBA00022729"/>
    </source>
</evidence>
<keyword evidence="7" id="KW-0812">Transmembrane</keyword>
<dbReference type="InterPro" id="IPR001563">
    <property type="entry name" value="Peptidase_S10"/>
</dbReference>
<evidence type="ECO:0000313" key="9">
    <source>
        <dbReference type="Proteomes" id="UP000693981"/>
    </source>
</evidence>
<dbReference type="InterPro" id="IPR033124">
    <property type="entry name" value="Ser_caboxypep_his_AS"/>
</dbReference>
<dbReference type="Proteomes" id="UP000693981">
    <property type="component" value="Unassembled WGS sequence"/>
</dbReference>
<feature type="transmembrane region" description="Helical" evidence="7">
    <location>
        <begin position="29"/>
        <end position="49"/>
    </location>
</feature>
<evidence type="ECO:0000256" key="4">
    <source>
        <dbReference type="ARBA" id="ARBA00022801"/>
    </source>
</evidence>
<dbReference type="GO" id="GO:0006508">
    <property type="term" value="P:proteolysis"/>
    <property type="evidence" value="ECO:0007669"/>
    <property type="project" value="UniProtKB-KW"/>
</dbReference>
<keyword evidence="5" id="KW-0325">Glycoprotein</keyword>
<comment type="caution">
    <text evidence="8">The sequence shown here is derived from an EMBL/GenBank/DDBJ whole genome shotgun (WGS) entry which is preliminary data.</text>
</comment>
<comment type="similarity">
    <text evidence="6">Belongs to the peptidase S10 family.</text>
</comment>
<proteinExistence type="inferred from homology"/>
<name>A0A8T1VUF8_9STRA</name>
<dbReference type="PANTHER" id="PTHR11802:SF113">
    <property type="entry name" value="SERINE CARBOXYPEPTIDASE CTSA-4.1"/>
    <property type="match status" value="1"/>
</dbReference>
<keyword evidence="7" id="KW-1133">Transmembrane helix</keyword>
<keyword evidence="9" id="KW-1185">Reference proteome</keyword>
<reference evidence="8" key="1">
    <citation type="submission" date="2021-02" db="EMBL/GenBank/DDBJ databases">
        <authorList>
            <person name="Palmer J.M."/>
        </authorList>
    </citation>
    <scope>NUCLEOTIDE SEQUENCE</scope>
    <source>
        <strain evidence="8">SCRP23</strain>
    </source>
</reference>
<gene>
    <name evidence="8" type="ORF">PHYBOEH_009849</name>
</gene>
<dbReference type="InterPro" id="IPR018202">
    <property type="entry name" value="Ser_caboxypep_ser_AS"/>
</dbReference>
<accession>A0A8T1VUF8</accession>
<organism evidence="8 9">
    <name type="scientific">Phytophthora boehmeriae</name>
    <dbReference type="NCBI Taxonomy" id="109152"/>
    <lineage>
        <taxon>Eukaryota</taxon>
        <taxon>Sar</taxon>
        <taxon>Stramenopiles</taxon>
        <taxon>Oomycota</taxon>
        <taxon>Peronosporomycetes</taxon>
        <taxon>Peronosporales</taxon>
        <taxon>Peronosporaceae</taxon>
        <taxon>Phytophthora</taxon>
    </lineage>
</organism>
<evidence type="ECO:0000256" key="2">
    <source>
        <dbReference type="ARBA" id="ARBA00022670"/>
    </source>
</evidence>
<dbReference type="AlphaFoldDB" id="A0A8T1VUF8"/>
<evidence type="ECO:0000256" key="7">
    <source>
        <dbReference type="SAM" id="Phobius"/>
    </source>
</evidence>
<dbReference type="EC" id="3.4.16.-" evidence="6"/>
<evidence type="ECO:0000313" key="8">
    <source>
        <dbReference type="EMBL" id="KAG7383643.1"/>
    </source>
</evidence>
<evidence type="ECO:0000256" key="1">
    <source>
        <dbReference type="ARBA" id="ARBA00022645"/>
    </source>
</evidence>
<sequence>MSESTPLVVRNGFYQPSRARSAATDRRGLSPYFVAIAVLVALGIGFVSFRVSTISTVEDPTKYLCDPDTKQDSGYIKLPNKVDDHYFYWYFESRSSPATDPLVLWLTGGPGGSSIMAMLAENGPCRILPDVTTEINPYSWTTKANVVWLDQPTSVGFSHGGLNDHDFNETNVGENIYWFLQGFLEKHPELLDREFFVTGESYGGHYVPVAAHYIWEKNSENSSDGGVKINLQGIAIGNGLTNPTIQYLYNADMANNAYNISLLTPTQVRQMRADAVECVALTSECQQNLANCAKAQSCWQEKLIRPFAASERNRYDIRQWCHPDFPLCYDFSSIHAYLDSHRVREMLHVDPGLGPWLEINRNVTQTFVADGDWSMSYHTYVADLLNDNLRVVIYAGDADLMCNWIGNQAWTLALEWKGKDGFNAAEERPFTHPLLSNKSSSVDAGVVRSFENFAFVRVCDAGHMVPMDQPAVALALLNKFLANEDL</sequence>
<protein>
    <recommendedName>
        <fullName evidence="6">Carboxypeptidase</fullName>
        <ecNumber evidence="6">3.4.16.-</ecNumber>
    </recommendedName>
</protein>
<dbReference type="EMBL" id="JAGDFL010000640">
    <property type="protein sequence ID" value="KAG7383643.1"/>
    <property type="molecule type" value="Genomic_DNA"/>
</dbReference>
<dbReference type="OrthoDB" id="443318at2759"/>
<evidence type="ECO:0000256" key="6">
    <source>
        <dbReference type="RuleBase" id="RU361156"/>
    </source>
</evidence>
<dbReference type="PROSITE" id="PS00560">
    <property type="entry name" value="CARBOXYPEPT_SER_HIS"/>
    <property type="match status" value="1"/>
</dbReference>
<dbReference type="PANTHER" id="PTHR11802">
    <property type="entry name" value="SERINE PROTEASE FAMILY S10 SERINE CARBOXYPEPTIDASE"/>
    <property type="match status" value="1"/>
</dbReference>
<keyword evidence="2 6" id="KW-0645">Protease</keyword>
<evidence type="ECO:0000256" key="5">
    <source>
        <dbReference type="ARBA" id="ARBA00023180"/>
    </source>
</evidence>
<dbReference type="PROSITE" id="PS00131">
    <property type="entry name" value="CARBOXYPEPT_SER_SER"/>
    <property type="match status" value="1"/>
</dbReference>
<keyword evidence="1 6" id="KW-0121">Carboxypeptidase</keyword>
<dbReference type="Pfam" id="PF00450">
    <property type="entry name" value="Peptidase_S10"/>
    <property type="match status" value="1"/>
</dbReference>
<dbReference type="GO" id="GO:0004185">
    <property type="term" value="F:serine-type carboxypeptidase activity"/>
    <property type="evidence" value="ECO:0007669"/>
    <property type="project" value="UniProtKB-UniRule"/>
</dbReference>